<reference evidence="1" key="1">
    <citation type="submission" date="2022-07" db="EMBL/GenBank/DDBJ databases">
        <title>Complete genome of Mycoplasma caviae type strain G122.</title>
        <authorList>
            <person name="Spergser J."/>
        </authorList>
    </citation>
    <scope>NUCLEOTIDE SEQUENCE</scope>
    <source>
        <strain evidence="1">G122</strain>
    </source>
</reference>
<dbReference type="EMBL" id="CP101806">
    <property type="protein sequence ID" value="UUD35582.1"/>
    <property type="molecule type" value="Genomic_DNA"/>
</dbReference>
<organism evidence="1 2">
    <name type="scientific">Mycoplasmopsis caviae</name>
    <dbReference type="NCBI Taxonomy" id="55603"/>
    <lineage>
        <taxon>Bacteria</taxon>
        <taxon>Bacillati</taxon>
        <taxon>Mycoplasmatota</taxon>
        <taxon>Mycoplasmoidales</taxon>
        <taxon>Metamycoplasmataceae</taxon>
        <taxon>Mycoplasmopsis</taxon>
    </lineage>
</organism>
<protein>
    <submittedName>
        <fullName evidence="1">Uncharacterized protein</fullName>
    </submittedName>
</protein>
<evidence type="ECO:0000313" key="1">
    <source>
        <dbReference type="EMBL" id="UUD35582.1"/>
    </source>
</evidence>
<sequence>MKKSKKDRKDREKLIDNFKKQAKGRDFVTEDELNNKYKKYRYFEKVAIEDNANNEQKLLQIKLEIIKLNTFTNLIMKKFWKMRNMMVCMFMKQH</sequence>
<evidence type="ECO:0000313" key="2">
    <source>
        <dbReference type="Proteomes" id="UP001058569"/>
    </source>
</evidence>
<name>A0ABY5J3J5_9BACT</name>
<dbReference type="Proteomes" id="UP001058569">
    <property type="component" value="Chromosome"/>
</dbReference>
<dbReference type="RefSeq" id="WP_256553267.1">
    <property type="nucleotide sequence ID" value="NZ_CP101806.1"/>
</dbReference>
<gene>
    <name evidence="1" type="ORF">NPA07_01765</name>
</gene>
<proteinExistence type="predicted"/>
<accession>A0ABY5J3J5</accession>
<keyword evidence="2" id="KW-1185">Reference proteome</keyword>